<dbReference type="PANTHER" id="PTHR33383:SF1">
    <property type="entry name" value="MEMBRANE PROTEIN INSERTION EFFICIENCY FACTOR-RELATED"/>
    <property type="match status" value="1"/>
</dbReference>
<dbReference type="HAMAP" id="MF_00386">
    <property type="entry name" value="UPF0161_YidD"/>
    <property type="match status" value="1"/>
</dbReference>
<comment type="subcellular location">
    <subcellularLocation>
        <location evidence="1">Cell membrane</location>
        <topology evidence="1">Peripheral membrane protein</topology>
        <orientation evidence="1">Cytoplasmic side</orientation>
    </subcellularLocation>
</comment>
<organism evidence="3 4">
    <name type="scientific">Saccharopolyspora gregorii</name>
    <dbReference type="NCBI Taxonomy" id="33914"/>
    <lineage>
        <taxon>Bacteria</taxon>
        <taxon>Bacillati</taxon>
        <taxon>Actinomycetota</taxon>
        <taxon>Actinomycetes</taxon>
        <taxon>Pseudonocardiales</taxon>
        <taxon>Pseudonocardiaceae</taxon>
        <taxon>Saccharopolyspora</taxon>
    </lineage>
</organism>
<feature type="region of interest" description="Disordered" evidence="2">
    <location>
        <begin position="83"/>
        <end position="107"/>
    </location>
</feature>
<comment type="function">
    <text evidence="1">Could be involved in insertion of integral membrane proteins into the membrane.</text>
</comment>
<comment type="caution">
    <text evidence="3">The sequence shown here is derived from an EMBL/GenBank/DDBJ whole genome shotgun (WGS) entry which is preliminary data.</text>
</comment>
<protein>
    <recommendedName>
        <fullName evidence="1">Putative membrane protein insertion efficiency factor</fullName>
    </recommendedName>
</protein>
<gene>
    <name evidence="3" type="ORF">GCM10020366_60060</name>
</gene>
<evidence type="ECO:0000256" key="2">
    <source>
        <dbReference type="SAM" id="MobiDB-lite"/>
    </source>
</evidence>
<dbReference type="Pfam" id="PF01809">
    <property type="entry name" value="YidD"/>
    <property type="match status" value="1"/>
</dbReference>
<dbReference type="Proteomes" id="UP001500483">
    <property type="component" value="Unassembled WGS sequence"/>
</dbReference>
<comment type="similarity">
    <text evidence="1">Belongs to the UPF0161 family.</text>
</comment>
<dbReference type="NCBIfam" id="TIGR00278">
    <property type="entry name" value="membrane protein insertion efficiency factor YidD"/>
    <property type="match status" value="1"/>
</dbReference>
<dbReference type="RefSeq" id="WP_344930883.1">
    <property type="nucleotide sequence ID" value="NZ_BAAAYK010000038.1"/>
</dbReference>
<keyword evidence="1" id="KW-1003">Cell membrane</keyword>
<reference evidence="4" key="1">
    <citation type="journal article" date="2019" name="Int. J. Syst. Evol. Microbiol.">
        <title>The Global Catalogue of Microorganisms (GCM) 10K type strain sequencing project: providing services to taxonomists for standard genome sequencing and annotation.</title>
        <authorList>
            <consortium name="The Broad Institute Genomics Platform"/>
            <consortium name="The Broad Institute Genome Sequencing Center for Infectious Disease"/>
            <person name="Wu L."/>
            <person name="Ma J."/>
        </authorList>
    </citation>
    <scope>NUCLEOTIDE SEQUENCE [LARGE SCALE GENOMIC DNA]</scope>
    <source>
        <strain evidence="4">JCM 9687</strain>
    </source>
</reference>
<dbReference type="InterPro" id="IPR002696">
    <property type="entry name" value="Membr_insert_effic_factor_YidD"/>
</dbReference>
<dbReference type="PANTHER" id="PTHR33383">
    <property type="entry name" value="MEMBRANE PROTEIN INSERTION EFFICIENCY FACTOR-RELATED"/>
    <property type="match status" value="1"/>
</dbReference>
<dbReference type="SMART" id="SM01234">
    <property type="entry name" value="Haemolytic"/>
    <property type="match status" value="1"/>
</dbReference>
<sequence length="107" mass="11666">MSDTQDSGERVRPSPAAWLLLGPVHVYRKIISPMLPPTCRFYPSCSAYAVEALTVHGALYGSWLTVRRLLRCGPWHPGGFDYVPPRRGRAGGPAAEPGEAPRPPAED</sequence>
<evidence type="ECO:0000256" key="1">
    <source>
        <dbReference type="HAMAP-Rule" id="MF_00386"/>
    </source>
</evidence>
<dbReference type="EMBL" id="BAAAYK010000038">
    <property type="protein sequence ID" value="GAA3364388.1"/>
    <property type="molecule type" value="Genomic_DNA"/>
</dbReference>
<evidence type="ECO:0000313" key="3">
    <source>
        <dbReference type="EMBL" id="GAA3364388.1"/>
    </source>
</evidence>
<name>A0ABP6RZT9_9PSEU</name>
<keyword evidence="4" id="KW-1185">Reference proteome</keyword>
<proteinExistence type="inferred from homology"/>
<keyword evidence="1" id="KW-0472">Membrane</keyword>
<accession>A0ABP6RZT9</accession>
<evidence type="ECO:0000313" key="4">
    <source>
        <dbReference type="Proteomes" id="UP001500483"/>
    </source>
</evidence>